<accession>A0A849I5G1</accession>
<keyword evidence="2" id="KW-1185">Reference proteome</keyword>
<dbReference type="RefSeq" id="WP_171220596.1">
    <property type="nucleotide sequence ID" value="NZ_JABEPP010000007.1"/>
</dbReference>
<dbReference type="EMBL" id="JABEPP010000007">
    <property type="protein sequence ID" value="NNM75096.1"/>
    <property type="molecule type" value="Genomic_DNA"/>
</dbReference>
<evidence type="ECO:0000313" key="2">
    <source>
        <dbReference type="Proteomes" id="UP000564885"/>
    </source>
</evidence>
<proteinExistence type="predicted"/>
<dbReference type="AlphaFoldDB" id="A0A849I5G1"/>
<dbReference type="Proteomes" id="UP000564885">
    <property type="component" value="Unassembled WGS sequence"/>
</dbReference>
<gene>
    <name evidence="1" type="ORF">HJG44_22300</name>
</gene>
<reference evidence="1 2" key="1">
    <citation type="submission" date="2020-04" db="EMBL/GenBank/DDBJ databases">
        <title>Enterovirga sp. isolate from soil.</title>
        <authorList>
            <person name="Chea S."/>
            <person name="Kim D.-U."/>
        </authorList>
    </citation>
    <scope>NUCLEOTIDE SEQUENCE [LARGE SCALE GENOMIC DNA]</scope>
    <source>
        <strain evidence="1 2">DB1703</strain>
    </source>
</reference>
<organism evidence="1 2">
    <name type="scientific">Enterovirga aerilata</name>
    <dbReference type="NCBI Taxonomy" id="2730920"/>
    <lineage>
        <taxon>Bacteria</taxon>
        <taxon>Pseudomonadati</taxon>
        <taxon>Pseudomonadota</taxon>
        <taxon>Alphaproteobacteria</taxon>
        <taxon>Hyphomicrobiales</taxon>
        <taxon>Methylobacteriaceae</taxon>
        <taxon>Enterovirga</taxon>
    </lineage>
</organism>
<evidence type="ECO:0000313" key="1">
    <source>
        <dbReference type="EMBL" id="NNM75096.1"/>
    </source>
</evidence>
<comment type="caution">
    <text evidence="1">The sequence shown here is derived from an EMBL/GenBank/DDBJ whole genome shotgun (WGS) entry which is preliminary data.</text>
</comment>
<name>A0A849I5G1_9HYPH</name>
<protein>
    <submittedName>
        <fullName evidence="1">Uncharacterized protein</fullName>
    </submittedName>
</protein>
<sequence>MLWPEKMVAALPKGTFARMVAVLRPDEDKTAFIREAVEAELARREKAKPKA</sequence>